<comment type="caution">
    <text evidence="2">The sequence shown here is derived from an EMBL/GenBank/DDBJ whole genome shotgun (WGS) entry which is preliminary data.</text>
</comment>
<reference evidence="2" key="1">
    <citation type="submission" date="2022-07" db="EMBL/GenBank/DDBJ databases">
        <title>Enhanced cultured diversity of the mouse gut microbiota enables custom-made synthetic communities.</title>
        <authorList>
            <person name="Afrizal A."/>
        </authorList>
    </citation>
    <scope>NUCLEOTIDE SEQUENCE</scope>
    <source>
        <strain evidence="2">DSM 28593</strain>
    </source>
</reference>
<dbReference type="RefSeq" id="WP_257532443.1">
    <property type="nucleotide sequence ID" value="NZ_JANKAS010000013.1"/>
</dbReference>
<organism evidence="2 3">
    <name type="scientific">Irregularibacter muris</name>
    <dbReference type="NCBI Taxonomy" id="1796619"/>
    <lineage>
        <taxon>Bacteria</taxon>
        <taxon>Bacillati</taxon>
        <taxon>Bacillota</taxon>
        <taxon>Clostridia</taxon>
        <taxon>Eubacteriales</taxon>
        <taxon>Eubacteriaceae</taxon>
        <taxon>Irregularibacter</taxon>
    </lineage>
</organism>
<dbReference type="InterPro" id="IPR008844">
    <property type="entry name" value="Spore_GerAC-like"/>
</dbReference>
<dbReference type="Proteomes" id="UP001205748">
    <property type="component" value="Unassembled WGS sequence"/>
</dbReference>
<dbReference type="PANTHER" id="PTHR35789">
    <property type="entry name" value="SPORE GERMINATION PROTEIN B3"/>
    <property type="match status" value="1"/>
</dbReference>
<evidence type="ECO:0000313" key="3">
    <source>
        <dbReference type="Proteomes" id="UP001205748"/>
    </source>
</evidence>
<dbReference type="GO" id="GO:0009847">
    <property type="term" value="P:spore germination"/>
    <property type="evidence" value="ECO:0007669"/>
    <property type="project" value="InterPro"/>
</dbReference>
<dbReference type="Pfam" id="PF25198">
    <property type="entry name" value="Spore_GerAC_N"/>
    <property type="match status" value="1"/>
</dbReference>
<feature type="domain" description="Spore germination protein N-terminal" evidence="1">
    <location>
        <begin position="26"/>
        <end position="192"/>
    </location>
</feature>
<proteinExistence type="predicted"/>
<dbReference type="PANTHER" id="PTHR35789:SF1">
    <property type="entry name" value="SPORE GERMINATION PROTEIN B3"/>
    <property type="match status" value="1"/>
</dbReference>
<evidence type="ECO:0000259" key="1">
    <source>
        <dbReference type="Pfam" id="PF25198"/>
    </source>
</evidence>
<protein>
    <recommendedName>
        <fullName evidence="1">Spore germination protein N-terminal domain-containing protein</fullName>
    </recommendedName>
</protein>
<dbReference type="GO" id="GO:0016020">
    <property type="term" value="C:membrane"/>
    <property type="evidence" value="ECO:0007669"/>
    <property type="project" value="InterPro"/>
</dbReference>
<sequence>MKKYIVIIILVLAMLPLGGCLHQANKEELENFGLIEVMAYDISKQERAKVTVAYPESLPTNEIKTKIYSTEIDLTHEALKKISRKSDKSMHFGQLRVILFSEDFARQGGFEKIIKDIYQDPVISNNVSIAIVKGQAGDYLTDESPERPLITTFLSDLLMAQRTKIFNVNSTLHDIVYHLTNEISDPLLPYVEKRNKEIEITGAAVFKKDRMIDIVAPWEANLINALADQKKLQE</sequence>
<dbReference type="EMBL" id="JANKAS010000013">
    <property type="protein sequence ID" value="MCR1899762.1"/>
    <property type="molecule type" value="Genomic_DNA"/>
</dbReference>
<name>A0AAE3L0E0_9FIRM</name>
<dbReference type="AlphaFoldDB" id="A0AAE3L0E0"/>
<evidence type="ECO:0000313" key="2">
    <source>
        <dbReference type="EMBL" id="MCR1899762.1"/>
    </source>
</evidence>
<keyword evidence="3" id="KW-1185">Reference proteome</keyword>
<gene>
    <name evidence="2" type="ORF">NSA47_12315</name>
</gene>
<accession>A0AAE3L0E0</accession>
<dbReference type="InterPro" id="IPR057336">
    <property type="entry name" value="GerAC_N"/>
</dbReference>